<dbReference type="Proteomes" id="UP001497623">
    <property type="component" value="Unassembled WGS sequence"/>
</dbReference>
<dbReference type="Pfam" id="PF21171">
    <property type="entry name" value="PDE12-like_N"/>
    <property type="match status" value="1"/>
</dbReference>
<dbReference type="InterPro" id="IPR048821">
    <property type="entry name" value="PDE12-like_N"/>
</dbReference>
<dbReference type="AlphaFoldDB" id="A0AAV2QIK5"/>
<dbReference type="EMBL" id="CAXKWB010006629">
    <property type="protein sequence ID" value="CAL4083692.1"/>
    <property type="molecule type" value="Genomic_DNA"/>
</dbReference>
<evidence type="ECO:0000313" key="2">
    <source>
        <dbReference type="EMBL" id="CAL4083692.1"/>
    </source>
</evidence>
<sequence>MFTRCTSFSAGRLTFTILLRHLSQYKKLYKMYPRKLIVTHQEKEESVGISFRYVNEDHKIDRIFNLNRGTNEQLGSVLKRINSSISKVAMKKRKKSKQEELPEIPIKLSQTLLQTVNEETTCINSLVHNGHQHSLIIGKDQYILDINPPIVQSLNLPKNIMAGFQLYPTKFDMIFGKEDDSLFTWYRSEKKYESEKDGKSNLLNIQWEKVGDAFLYNTSSEDIGKLLKLEVLPRFGERCGESAEVVADVLVSAGPGECPFERRHAFTKKMAGNKSLRVISYNILADLYADSDFSRTSLFPTIPPYALAQDYRRQLLLKEIIG</sequence>
<evidence type="ECO:0000259" key="1">
    <source>
        <dbReference type="Pfam" id="PF21171"/>
    </source>
</evidence>
<organism evidence="2 3">
    <name type="scientific">Meganyctiphanes norvegica</name>
    <name type="common">Northern krill</name>
    <name type="synonym">Thysanopoda norvegica</name>
    <dbReference type="NCBI Taxonomy" id="48144"/>
    <lineage>
        <taxon>Eukaryota</taxon>
        <taxon>Metazoa</taxon>
        <taxon>Ecdysozoa</taxon>
        <taxon>Arthropoda</taxon>
        <taxon>Crustacea</taxon>
        <taxon>Multicrustacea</taxon>
        <taxon>Malacostraca</taxon>
        <taxon>Eumalacostraca</taxon>
        <taxon>Eucarida</taxon>
        <taxon>Euphausiacea</taxon>
        <taxon>Euphausiidae</taxon>
        <taxon>Meganyctiphanes</taxon>
    </lineage>
</organism>
<proteinExistence type="predicted"/>
<accession>A0AAV2QIK5</accession>
<gene>
    <name evidence="2" type="ORF">MNOR_LOCUS12206</name>
</gene>
<reference evidence="2 3" key="1">
    <citation type="submission" date="2024-05" db="EMBL/GenBank/DDBJ databases">
        <authorList>
            <person name="Wallberg A."/>
        </authorList>
    </citation>
    <scope>NUCLEOTIDE SEQUENCE [LARGE SCALE GENOMIC DNA]</scope>
</reference>
<name>A0AAV2QIK5_MEGNR</name>
<dbReference type="Gene3D" id="3.60.10.10">
    <property type="entry name" value="Endonuclease/exonuclease/phosphatase"/>
    <property type="match status" value="1"/>
</dbReference>
<comment type="caution">
    <text evidence="2">The sequence shown here is derived from an EMBL/GenBank/DDBJ whole genome shotgun (WGS) entry which is preliminary data.</text>
</comment>
<keyword evidence="3" id="KW-1185">Reference proteome</keyword>
<dbReference type="InterPro" id="IPR036691">
    <property type="entry name" value="Endo/exonu/phosph_ase_sf"/>
</dbReference>
<feature type="non-terminal residue" evidence="2">
    <location>
        <position position="322"/>
    </location>
</feature>
<protein>
    <recommendedName>
        <fullName evidence="1">2',5'-phosphodiesterase 12-like N-terminal domain-containing protein</fullName>
    </recommendedName>
</protein>
<evidence type="ECO:0000313" key="3">
    <source>
        <dbReference type="Proteomes" id="UP001497623"/>
    </source>
</evidence>
<feature type="domain" description="2',5'-phosphodiesterase 12-like N-terminal" evidence="1">
    <location>
        <begin position="148"/>
        <end position="246"/>
    </location>
</feature>